<feature type="domain" description="Recombinase" evidence="2">
    <location>
        <begin position="160"/>
        <end position="305"/>
    </location>
</feature>
<reference evidence="3 4" key="1">
    <citation type="submission" date="2019-01" db="EMBL/GenBank/DDBJ databases">
        <title>Complete genome sequence of Erythrobacter flavus KJ5.</title>
        <authorList>
            <person name="Kanesaki Y."/>
            <person name="Brotosudarmo T."/>
            <person name="Moriuchi R."/>
            <person name="Awai K."/>
        </authorList>
    </citation>
    <scope>NUCLEOTIDE SEQUENCE [LARGE SCALE GENOMIC DNA]</scope>
    <source>
        <strain evidence="3 4">KJ5</strain>
    </source>
</reference>
<dbReference type="Pfam" id="PF07508">
    <property type="entry name" value="Recombinase"/>
    <property type="match status" value="1"/>
</dbReference>
<dbReference type="SMART" id="SM00857">
    <property type="entry name" value="Resolvase"/>
    <property type="match status" value="1"/>
</dbReference>
<dbReference type="PANTHER" id="PTHR30461:SF23">
    <property type="entry name" value="DNA RECOMBINASE-RELATED"/>
    <property type="match status" value="1"/>
</dbReference>
<organism evidence="3 4">
    <name type="scientific">Qipengyuania flava</name>
    <dbReference type="NCBI Taxonomy" id="192812"/>
    <lineage>
        <taxon>Bacteria</taxon>
        <taxon>Pseudomonadati</taxon>
        <taxon>Pseudomonadota</taxon>
        <taxon>Alphaproteobacteria</taxon>
        <taxon>Sphingomonadales</taxon>
        <taxon>Erythrobacteraceae</taxon>
        <taxon>Qipengyuania</taxon>
    </lineage>
</organism>
<dbReference type="PANTHER" id="PTHR30461">
    <property type="entry name" value="DNA-INVERTASE FROM LAMBDOID PROPHAGE"/>
    <property type="match status" value="1"/>
</dbReference>
<evidence type="ECO:0000313" key="3">
    <source>
        <dbReference type="EMBL" id="BBI19338.1"/>
    </source>
</evidence>
<name>A0A3T1CEH1_9SPHN</name>
<dbReference type="PROSITE" id="PS51736">
    <property type="entry name" value="RECOMBINASES_3"/>
    <property type="match status" value="1"/>
</dbReference>
<feature type="domain" description="Resolvase/invertase-type recombinase catalytic" evidence="1">
    <location>
        <begin position="13"/>
        <end position="171"/>
    </location>
</feature>
<protein>
    <submittedName>
        <fullName evidence="3">Resolvase</fullName>
    </submittedName>
</protein>
<dbReference type="InterPro" id="IPR011109">
    <property type="entry name" value="DNA_bind_recombinase_dom"/>
</dbReference>
<dbReference type="InterPro" id="IPR036162">
    <property type="entry name" value="Resolvase-like_N_sf"/>
</dbReference>
<dbReference type="Pfam" id="PF13408">
    <property type="entry name" value="Zn_ribbon_recom"/>
    <property type="match status" value="1"/>
</dbReference>
<dbReference type="EMBL" id="AP019389">
    <property type="protein sequence ID" value="BBI19338.1"/>
    <property type="molecule type" value="Genomic_DNA"/>
</dbReference>
<sequence>MMIRKLSAGCAPRIAIYGRHSTDKQNPLSSSDQAAACIPLVQVLNGQVVATYLDSEISGYSRNRPGLKRLLASVAAGELDIVICESLDRLARDGEDIAWVGKKLAYDQVQLFTVAEGEIDQIKLAVAGLLGSMFLSGLQQKTLRGMEAAVLAGRAAGGRTYGYRTVSRDGPSGSVIRGLREIDEEEAALVRRIFEEFASGLSSIQIVRRLNAEGIPSPRGGEWSPSTVRGDPKKHTGILSNPLYRGEIVWKRREWRKNPNSDDRERRYRMREEADWVRVDAPDLRIISEPLWDAVCAQIEERSRPRATFSSPVASRRRKHPLSGLIRCASCGSKFTIAGKDYYRCPGNRERGTCHNSLSIRRGEIEEAALSCIENHLLDPKLIELFVAEVQRQTQLQNRSAGTNDVQNAARLKELEGQIATLANNMLVSSASPTLHKMLADLEDEKRLLETVKPTASPKVKILPHPVLVERFTAKVKNLRSALEDETIRLQAVEVIGALIQSVTIYPGEAPSGEISANVVDLASYAASLNDADWAVRKECSVMVVAGVGFEPTTFRL</sequence>
<dbReference type="InterPro" id="IPR025827">
    <property type="entry name" value="Zn_ribbon_recom_dom"/>
</dbReference>
<dbReference type="Pfam" id="PF00239">
    <property type="entry name" value="Resolvase"/>
    <property type="match status" value="1"/>
</dbReference>
<keyword evidence="4" id="KW-1185">Reference proteome</keyword>
<dbReference type="InterPro" id="IPR038109">
    <property type="entry name" value="DNA_bind_recomb_sf"/>
</dbReference>
<dbReference type="SUPFAM" id="SSF53041">
    <property type="entry name" value="Resolvase-like"/>
    <property type="match status" value="1"/>
</dbReference>
<dbReference type="Proteomes" id="UP000290057">
    <property type="component" value="Chromosome"/>
</dbReference>
<dbReference type="PROSITE" id="PS51737">
    <property type="entry name" value="RECOMBINASE_DNA_BIND"/>
    <property type="match status" value="1"/>
</dbReference>
<dbReference type="CDD" id="cd00338">
    <property type="entry name" value="Ser_Recombinase"/>
    <property type="match status" value="1"/>
</dbReference>
<accession>A0A3T1CEH1</accession>
<evidence type="ECO:0000313" key="4">
    <source>
        <dbReference type="Proteomes" id="UP000290057"/>
    </source>
</evidence>
<dbReference type="GO" id="GO:0000150">
    <property type="term" value="F:DNA strand exchange activity"/>
    <property type="evidence" value="ECO:0007669"/>
    <property type="project" value="InterPro"/>
</dbReference>
<dbReference type="Gene3D" id="3.90.1750.20">
    <property type="entry name" value="Putative Large Serine Recombinase, Chain B, Domain 2"/>
    <property type="match status" value="1"/>
</dbReference>
<dbReference type="GO" id="GO:0003677">
    <property type="term" value="F:DNA binding"/>
    <property type="evidence" value="ECO:0007669"/>
    <property type="project" value="InterPro"/>
</dbReference>
<evidence type="ECO:0000259" key="2">
    <source>
        <dbReference type="PROSITE" id="PS51737"/>
    </source>
</evidence>
<dbReference type="Gene3D" id="3.40.50.1390">
    <property type="entry name" value="Resolvase, N-terminal catalytic domain"/>
    <property type="match status" value="1"/>
</dbReference>
<dbReference type="AlphaFoldDB" id="A0A3T1CEH1"/>
<gene>
    <name evidence="3" type="ORF">EKJ_01850</name>
</gene>
<proteinExistence type="predicted"/>
<evidence type="ECO:0000259" key="1">
    <source>
        <dbReference type="PROSITE" id="PS51736"/>
    </source>
</evidence>
<dbReference type="InterPro" id="IPR006119">
    <property type="entry name" value="Resolv_N"/>
</dbReference>
<dbReference type="InterPro" id="IPR050639">
    <property type="entry name" value="SSR_resolvase"/>
</dbReference>